<dbReference type="SUPFAM" id="SSF50331">
    <property type="entry name" value="MOP-like"/>
    <property type="match status" value="1"/>
</dbReference>
<keyword evidence="1 2" id="KW-0500">Molybdenum</keyword>
<evidence type="ECO:0000256" key="1">
    <source>
        <dbReference type="ARBA" id="ARBA00022505"/>
    </source>
</evidence>
<dbReference type="InterPro" id="IPR005116">
    <property type="entry name" value="Transp-assoc_OB_typ1"/>
</dbReference>
<comment type="caution">
    <text evidence="4">The sequence shown here is derived from an EMBL/GenBank/DDBJ whole genome shotgun (WGS) entry which is preliminary data.</text>
</comment>
<reference evidence="4 5" key="1">
    <citation type="journal article" date="2019" name="Nat. Microbiol.">
        <title>Mediterranean grassland soil C-N compound turnover is dependent on rainfall and depth, and is mediated by genomically divergent microorganisms.</title>
        <authorList>
            <person name="Diamond S."/>
            <person name="Andeer P.F."/>
            <person name="Li Z."/>
            <person name="Crits-Christoph A."/>
            <person name="Burstein D."/>
            <person name="Anantharaman K."/>
            <person name="Lane K.R."/>
            <person name="Thomas B.C."/>
            <person name="Pan C."/>
            <person name="Northen T.R."/>
            <person name="Banfield J.F."/>
        </authorList>
    </citation>
    <scope>NUCLEOTIDE SEQUENCE [LARGE SCALE GENOMIC DNA]</scope>
    <source>
        <strain evidence="4">NP_5</strain>
    </source>
</reference>
<sequence length="120" mass="12930">AASMLHLHVKRVQALARAGKLPGARVGRKWLFPREQLVAGLRRGTRGREDAEVEISARNQLRGRVTAIALGGVMAEIRVQIGTGELVSVITRASVERMGIKVGDEVVAVIKSTEVMIGKP</sequence>
<dbReference type="NCBIfam" id="TIGR01764">
    <property type="entry name" value="excise"/>
    <property type="match status" value="1"/>
</dbReference>
<name>A0A537LJ40_9BACT</name>
<feature type="non-terminal residue" evidence="4">
    <location>
        <position position="1"/>
    </location>
</feature>
<dbReference type="InterPro" id="IPR008995">
    <property type="entry name" value="Mo/tungstate-bd_C_term_dom"/>
</dbReference>
<dbReference type="Pfam" id="PF03459">
    <property type="entry name" value="TOBE"/>
    <property type="match status" value="1"/>
</dbReference>
<feature type="domain" description="Mop" evidence="3">
    <location>
        <begin position="54"/>
        <end position="119"/>
    </location>
</feature>
<dbReference type="GO" id="GO:0015689">
    <property type="term" value="P:molybdate ion transport"/>
    <property type="evidence" value="ECO:0007669"/>
    <property type="project" value="InterPro"/>
</dbReference>
<dbReference type="PROSITE" id="PS51866">
    <property type="entry name" value="MOP"/>
    <property type="match status" value="1"/>
</dbReference>
<organism evidence="4 5">
    <name type="scientific">Candidatus Segetimicrobium genomatis</name>
    <dbReference type="NCBI Taxonomy" id="2569760"/>
    <lineage>
        <taxon>Bacteria</taxon>
        <taxon>Bacillati</taxon>
        <taxon>Candidatus Sysuimicrobiota</taxon>
        <taxon>Candidatus Sysuimicrobiia</taxon>
        <taxon>Candidatus Sysuimicrobiales</taxon>
        <taxon>Candidatus Segetimicrobiaceae</taxon>
        <taxon>Candidatus Segetimicrobium</taxon>
    </lineage>
</organism>
<accession>A0A537LJ40</accession>
<dbReference type="AlphaFoldDB" id="A0A537LJ40"/>
<proteinExistence type="predicted"/>
<evidence type="ECO:0000313" key="4">
    <source>
        <dbReference type="EMBL" id="TMJ08039.1"/>
    </source>
</evidence>
<dbReference type="NCBIfam" id="TIGR00638">
    <property type="entry name" value="Mop"/>
    <property type="match status" value="1"/>
</dbReference>
<dbReference type="Gene3D" id="2.40.50.100">
    <property type="match status" value="1"/>
</dbReference>
<dbReference type="Pfam" id="PF12728">
    <property type="entry name" value="HTH_17"/>
    <property type="match status" value="1"/>
</dbReference>
<dbReference type="InterPro" id="IPR041657">
    <property type="entry name" value="HTH_17"/>
</dbReference>
<dbReference type="InterPro" id="IPR010093">
    <property type="entry name" value="SinI_DNA-bd"/>
</dbReference>
<dbReference type="GO" id="GO:0003677">
    <property type="term" value="F:DNA binding"/>
    <property type="evidence" value="ECO:0007669"/>
    <property type="project" value="InterPro"/>
</dbReference>
<dbReference type="EMBL" id="VBAM01000430">
    <property type="protein sequence ID" value="TMJ08039.1"/>
    <property type="molecule type" value="Genomic_DNA"/>
</dbReference>
<evidence type="ECO:0000313" key="5">
    <source>
        <dbReference type="Proteomes" id="UP000320393"/>
    </source>
</evidence>
<evidence type="ECO:0000259" key="3">
    <source>
        <dbReference type="PROSITE" id="PS51866"/>
    </source>
</evidence>
<protein>
    <submittedName>
        <fullName evidence="4">Helix-turn-helix domain-containing protein</fullName>
    </submittedName>
</protein>
<gene>
    <name evidence="4" type="ORF">E6H02_10540</name>
</gene>
<dbReference type="Proteomes" id="UP000320393">
    <property type="component" value="Unassembled WGS sequence"/>
</dbReference>
<dbReference type="InterPro" id="IPR004606">
    <property type="entry name" value="Mop_domain"/>
</dbReference>
<evidence type="ECO:0000256" key="2">
    <source>
        <dbReference type="PROSITE-ProRule" id="PRU01213"/>
    </source>
</evidence>